<dbReference type="SUPFAM" id="SSF55347">
    <property type="entry name" value="Glyceraldehyde-3-phosphate dehydrogenase-like, C-terminal domain"/>
    <property type="match status" value="1"/>
</dbReference>
<evidence type="ECO:0000313" key="4">
    <source>
        <dbReference type="EMBL" id="MCE8053608.1"/>
    </source>
</evidence>
<reference evidence="4 5" key="2">
    <citation type="journal article" date="2021" name="Front. Microbiol.">
        <title>Aerobic Denitrification and Heterotrophic Sulfur Oxidation in the Genus Halomonas Revealed by Six Novel Species Characterizations and Genome-Based Analysis.</title>
        <authorList>
            <person name="Wang L."/>
            <person name="Shao Z."/>
        </authorList>
    </citation>
    <scope>NUCLEOTIDE SEQUENCE</scope>
    <source>
        <strain evidence="3 5">MCCC 1A05748</strain>
        <strain evidence="4">MCCC 1A05776</strain>
    </source>
</reference>
<dbReference type="Pfam" id="PF02894">
    <property type="entry name" value="GFO_IDH_MocA_C"/>
    <property type="match status" value="1"/>
</dbReference>
<dbReference type="SUPFAM" id="SSF51735">
    <property type="entry name" value="NAD(P)-binding Rossmann-fold domains"/>
    <property type="match status" value="1"/>
</dbReference>
<name>A0AAW4Z005_9GAMM</name>
<dbReference type="EMBL" id="JABFTQ010000008">
    <property type="protein sequence ID" value="MCE8047830.1"/>
    <property type="molecule type" value="Genomic_DNA"/>
</dbReference>
<dbReference type="InterPro" id="IPR000683">
    <property type="entry name" value="Gfo/Idh/MocA-like_OxRdtase_N"/>
</dbReference>
<dbReference type="InterPro" id="IPR004104">
    <property type="entry name" value="Gfo/Idh/MocA-like_OxRdtase_C"/>
</dbReference>
<sequence length="333" mass="37787">MEIWGENNMNFALIGAAGYIAPRHMQAIKDTGHDLVAAYDLNDSVGIIDSISTDCSFFTQFEYFLEHAWRLKRQGDRAVDYWVVCSPNHFHSAHITAGLHLGCDVICEKPLVSTPAQLDELRCVEEETGRRVYSIMQLRHHPAIHELRDKVIAEQRDGQYEVELTYITARGPWYLASWKGDPRKSFGVMAEIGIHFFDMLHVIFGELKRMVLHYHDEHKAAGYLEYEKAKVRWFLSIDAEDLPERVRGQHSTYRSISCDGEEFEFSSGFTDLHTVSYREILSGRGFGIETVRHCLETVYQLGQATPEAPSEGEAHPQLSRIVPARAAGATAQG</sequence>
<dbReference type="Proteomes" id="UP001320178">
    <property type="component" value="Unassembled WGS sequence"/>
</dbReference>
<dbReference type="AlphaFoldDB" id="A0AAW4Z005"/>
<dbReference type="EMBL" id="JABFTS010000012">
    <property type="protein sequence ID" value="MCE8053608.1"/>
    <property type="molecule type" value="Genomic_DNA"/>
</dbReference>
<keyword evidence="5" id="KW-1185">Reference proteome</keyword>
<dbReference type="InterPro" id="IPR052515">
    <property type="entry name" value="Gfo/Idh/MocA_Oxidoreductase"/>
</dbReference>
<evidence type="ECO:0000259" key="2">
    <source>
        <dbReference type="Pfam" id="PF02894"/>
    </source>
</evidence>
<organism evidence="4 6">
    <name type="scientific">Billgrantia desiderata</name>
    <dbReference type="NCBI Taxonomy" id="52021"/>
    <lineage>
        <taxon>Bacteria</taxon>
        <taxon>Pseudomonadati</taxon>
        <taxon>Pseudomonadota</taxon>
        <taxon>Gammaproteobacteria</taxon>
        <taxon>Oceanospirillales</taxon>
        <taxon>Halomonadaceae</taxon>
        <taxon>Billgrantia</taxon>
    </lineage>
</organism>
<dbReference type="Proteomes" id="UP001320154">
    <property type="component" value="Unassembled WGS sequence"/>
</dbReference>
<evidence type="ECO:0000313" key="5">
    <source>
        <dbReference type="Proteomes" id="UP001320154"/>
    </source>
</evidence>
<comment type="caution">
    <text evidence="4">The sequence shown here is derived from an EMBL/GenBank/DDBJ whole genome shotgun (WGS) entry which is preliminary data.</text>
</comment>
<gene>
    <name evidence="3" type="ORF">HOP60_13970</name>
    <name evidence="4" type="ORF">HOP61_20130</name>
</gene>
<dbReference type="Gene3D" id="3.30.360.10">
    <property type="entry name" value="Dihydrodipicolinate Reductase, domain 2"/>
    <property type="match status" value="1"/>
</dbReference>
<feature type="domain" description="Gfo/Idh/MocA-like oxidoreductase C-terminal" evidence="2">
    <location>
        <begin position="160"/>
        <end position="299"/>
    </location>
</feature>
<dbReference type="PANTHER" id="PTHR43249">
    <property type="entry name" value="UDP-N-ACETYL-2-AMINO-2-DEOXY-D-GLUCURONATE OXIDASE"/>
    <property type="match status" value="1"/>
</dbReference>
<accession>A0AAW4Z005</accession>
<dbReference type="PANTHER" id="PTHR43249:SF1">
    <property type="entry name" value="D-GLUCOSIDE 3-DEHYDROGENASE"/>
    <property type="match status" value="1"/>
</dbReference>
<reference evidence="4" key="1">
    <citation type="submission" date="2020-05" db="EMBL/GenBank/DDBJ databases">
        <authorList>
            <person name="Wang L."/>
            <person name="Shao Z."/>
        </authorList>
    </citation>
    <scope>NUCLEOTIDE SEQUENCE</scope>
    <source>
        <strain evidence="3">MCCC 1A05748</strain>
        <strain evidence="4">MCCC 1A05776</strain>
    </source>
</reference>
<feature type="domain" description="Gfo/Idh/MocA-like oxidoreductase N-terminal" evidence="1">
    <location>
        <begin position="9"/>
        <end position="133"/>
    </location>
</feature>
<evidence type="ECO:0000313" key="3">
    <source>
        <dbReference type="EMBL" id="MCE8047830.1"/>
    </source>
</evidence>
<evidence type="ECO:0000259" key="1">
    <source>
        <dbReference type="Pfam" id="PF01408"/>
    </source>
</evidence>
<protein>
    <submittedName>
        <fullName evidence="4">Gfo/Idh/MocA family oxidoreductase</fullName>
    </submittedName>
</protein>
<proteinExistence type="predicted"/>
<dbReference type="Pfam" id="PF01408">
    <property type="entry name" value="GFO_IDH_MocA"/>
    <property type="match status" value="1"/>
</dbReference>
<dbReference type="GO" id="GO:0000166">
    <property type="term" value="F:nucleotide binding"/>
    <property type="evidence" value="ECO:0007669"/>
    <property type="project" value="InterPro"/>
</dbReference>
<evidence type="ECO:0000313" key="6">
    <source>
        <dbReference type="Proteomes" id="UP001320178"/>
    </source>
</evidence>
<dbReference type="Gene3D" id="3.40.50.720">
    <property type="entry name" value="NAD(P)-binding Rossmann-like Domain"/>
    <property type="match status" value="1"/>
</dbReference>
<dbReference type="InterPro" id="IPR036291">
    <property type="entry name" value="NAD(P)-bd_dom_sf"/>
</dbReference>